<feature type="binding site" evidence="15">
    <location>
        <begin position="40"/>
        <end position="47"/>
    </location>
    <ligand>
        <name>ATP</name>
        <dbReference type="ChEBI" id="CHEBI:30616"/>
    </ligand>
</feature>
<feature type="domain" description="UvrD-like helicase C-terminal" evidence="17">
    <location>
        <begin position="328"/>
        <end position="638"/>
    </location>
</feature>
<evidence type="ECO:0000313" key="19">
    <source>
        <dbReference type="Proteomes" id="UP000598217"/>
    </source>
</evidence>
<keyword evidence="19" id="KW-1185">Reference proteome</keyword>
<evidence type="ECO:0000256" key="10">
    <source>
        <dbReference type="ARBA" id="ARBA00023204"/>
    </source>
</evidence>
<dbReference type="GO" id="GO:0004527">
    <property type="term" value="F:exonuclease activity"/>
    <property type="evidence" value="ECO:0007669"/>
    <property type="project" value="UniProtKB-KW"/>
</dbReference>
<dbReference type="Proteomes" id="UP000598217">
    <property type="component" value="Unassembled WGS sequence"/>
</dbReference>
<dbReference type="InterPro" id="IPR011604">
    <property type="entry name" value="PDDEXK-like_dom_sf"/>
</dbReference>
<dbReference type="Gene3D" id="1.10.10.160">
    <property type="match status" value="1"/>
</dbReference>
<protein>
    <recommendedName>
        <fullName evidence="13">DNA 3'-5' helicase</fullName>
        <ecNumber evidence="13">5.6.2.4</ecNumber>
    </recommendedName>
</protein>
<keyword evidence="5 15" id="KW-0378">Hydrolase</keyword>
<evidence type="ECO:0000259" key="17">
    <source>
        <dbReference type="PROSITE" id="PS51217"/>
    </source>
</evidence>
<keyword evidence="9" id="KW-0238">DNA-binding</keyword>
<dbReference type="Pfam" id="PF13361">
    <property type="entry name" value="UvrD_C"/>
    <property type="match status" value="1"/>
</dbReference>
<keyword evidence="7 18" id="KW-0269">Exonuclease</keyword>
<evidence type="ECO:0000256" key="6">
    <source>
        <dbReference type="ARBA" id="ARBA00022806"/>
    </source>
</evidence>
<dbReference type="InterPro" id="IPR014016">
    <property type="entry name" value="UvrD-like_ATP-bd"/>
</dbReference>
<dbReference type="PROSITE" id="PS51198">
    <property type="entry name" value="UVRD_HELICASE_ATP_BIND"/>
    <property type="match status" value="1"/>
</dbReference>
<dbReference type="SUPFAM" id="SSF52540">
    <property type="entry name" value="P-loop containing nucleoside triphosphate hydrolases"/>
    <property type="match status" value="1"/>
</dbReference>
<dbReference type="EMBL" id="JADBDY010000001">
    <property type="protein sequence ID" value="MBE1456524.1"/>
    <property type="molecule type" value="Genomic_DNA"/>
</dbReference>
<dbReference type="InterPro" id="IPR038726">
    <property type="entry name" value="PDDEXK_AddAB-type"/>
</dbReference>
<dbReference type="InterPro" id="IPR013986">
    <property type="entry name" value="DExx_box_DNA_helicase_dom_sf"/>
</dbReference>
<gene>
    <name evidence="18" type="ORF">H4W79_000738</name>
</gene>
<dbReference type="InterPro" id="IPR014017">
    <property type="entry name" value="DNA_helicase_UvrD-like_C"/>
</dbReference>
<evidence type="ECO:0000256" key="8">
    <source>
        <dbReference type="ARBA" id="ARBA00022840"/>
    </source>
</evidence>
<dbReference type="CDD" id="cd17932">
    <property type="entry name" value="DEXQc_UvrD"/>
    <property type="match status" value="1"/>
</dbReference>
<keyword evidence="11" id="KW-0413">Isomerase</keyword>
<dbReference type="Pfam" id="PF00580">
    <property type="entry name" value="UvrD-helicase"/>
    <property type="match status" value="1"/>
</dbReference>
<evidence type="ECO:0000259" key="16">
    <source>
        <dbReference type="PROSITE" id="PS51198"/>
    </source>
</evidence>
<reference evidence="18 19" key="1">
    <citation type="submission" date="2020-10" db="EMBL/GenBank/DDBJ databases">
        <title>Sequencing the genomes of 1000 actinobacteria strains.</title>
        <authorList>
            <person name="Klenk H.-P."/>
        </authorList>
    </citation>
    <scope>NUCLEOTIDE SEQUENCE [LARGE SCALE GENOMIC DNA]</scope>
    <source>
        <strain evidence="18 19">DSM 45157</strain>
    </source>
</reference>
<evidence type="ECO:0000256" key="2">
    <source>
        <dbReference type="ARBA" id="ARBA00022722"/>
    </source>
</evidence>
<name>A0ABR9HBX0_9ACTN</name>
<comment type="catalytic activity">
    <reaction evidence="12">
        <text>Couples ATP hydrolysis with the unwinding of duplex DNA by translocating in the 3'-5' direction.</text>
        <dbReference type="EC" id="5.6.2.4"/>
    </reaction>
</comment>
<keyword evidence="4" id="KW-0227">DNA damage</keyword>
<dbReference type="PANTHER" id="PTHR11070">
    <property type="entry name" value="UVRD / RECB / PCRA DNA HELICASE FAMILY MEMBER"/>
    <property type="match status" value="1"/>
</dbReference>
<evidence type="ECO:0000256" key="14">
    <source>
        <dbReference type="ARBA" id="ARBA00048988"/>
    </source>
</evidence>
<evidence type="ECO:0000256" key="9">
    <source>
        <dbReference type="ARBA" id="ARBA00023125"/>
    </source>
</evidence>
<organism evidence="18 19">
    <name type="scientific">Nocardiopsis terrae</name>
    <dbReference type="NCBI Taxonomy" id="372655"/>
    <lineage>
        <taxon>Bacteria</taxon>
        <taxon>Bacillati</taxon>
        <taxon>Actinomycetota</taxon>
        <taxon>Actinomycetes</taxon>
        <taxon>Streptosporangiales</taxon>
        <taxon>Nocardiopsidaceae</taxon>
        <taxon>Nocardiopsis</taxon>
    </lineage>
</organism>
<feature type="domain" description="UvrD-like helicase ATP-binding" evidence="16">
    <location>
        <begin position="19"/>
        <end position="319"/>
    </location>
</feature>
<dbReference type="PANTHER" id="PTHR11070:SF59">
    <property type="entry name" value="DNA 3'-5' HELICASE"/>
    <property type="match status" value="1"/>
</dbReference>
<evidence type="ECO:0000256" key="11">
    <source>
        <dbReference type="ARBA" id="ARBA00023235"/>
    </source>
</evidence>
<evidence type="ECO:0000313" key="18">
    <source>
        <dbReference type="EMBL" id="MBE1456524.1"/>
    </source>
</evidence>
<evidence type="ECO:0000256" key="7">
    <source>
        <dbReference type="ARBA" id="ARBA00022839"/>
    </source>
</evidence>
<dbReference type="Gene3D" id="1.10.486.10">
    <property type="entry name" value="PCRA, domain 4"/>
    <property type="match status" value="1"/>
</dbReference>
<dbReference type="EC" id="5.6.2.4" evidence="13"/>
<comment type="caution">
    <text evidence="18">The sequence shown here is derived from an EMBL/GenBank/DDBJ whole genome shotgun (WGS) entry which is preliminary data.</text>
</comment>
<dbReference type="InterPro" id="IPR027417">
    <property type="entry name" value="P-loop_NTPase"/>
</dbReference>
<evidence type="ECO:0000256" key="4">
    <source>
        <dbReference type="ARBA" id="ARBA00022763"/>
    </source>
</evidence>
<sequence length="1054" mass="114648">MNTSPYRLVRRAHQVQPPPVLDENQQRVVDHPGGPLLVLAGPGTGKTTTVVEAVVDRIDNRGVDPSRVLVLTFSRKAAQELRERITGRLRRTTREPLALTFHSYAYSLIRREFQRMGDLPPRLLSGPEQLMEVRELLSWEFQDGAPGWPERLRPALETRGFAEELRDFLMRAQERGLGPGELAELAAERDRDDWTAAAGFLSRMNGRFDIAPVPTLNYAELVRVAANMLSDPEVQERERAAHEVVFVDEYQDTDPAQEELLRALAGDGRDLVAVGDPDQSIYGFRGAEVDNILDFPGRFRTLQRTDAPVVALRTCRRSGSALLAASRGLTRRLPAVASAHGRVNAHRDLTPAAGVPDGEVHLMMADSATQEAAVIADTLRRAHLVDGVPWSDMAVLVRSSSRQLPVLRRALAAASVPVVVGSDDLPVAAEPLVRPLLGLIRHGLRPEELDEESARELLMSPFGEADTVRLRRLVRALRRLDLDRAREAGEGEDPGYRPSARLLVDALRDPRELTLVDPAVAAPATRVAKALRTVRDLAAEGADAEQVLWELWRDSGLADRLLRASLAGGRRGAAADRDLDAVVALFESAARYCDRLPPGTPGGFLEDLAAQEIPGDSLAERAPDGEAVRILTAHRSKGLEWGLVVVAGAQEGEWPDLRLRGSLLGVEELVDARSHAADSFGAALASKLLHEERRLFYVALTRARRTLHVTCVGGEDTDERPSRFINEMGLGEPEQVSTGRRWLSLPALVADLRSVVTDPDAPGPLVEAAAAHLARLAEEGVRGADPAEWYALTPFTDDRPLAEEEDTIRVSPSQVESFTNCQLRWLLERAAGASSGDSASALGTVVHAVAVLVAQGSSAEEVGARMDEIWADLDFGGPWQADKQRDRADEMVRKLVSWDAGNERELVVTEEGFRVDVGGIEITGRVDRLERDEQGRAVVVDIKTGRNKADDLARHPQLGVYQMAVLRGAFAKLGLAEPGGAALVHVGGAAFSKKAREQAQPPLGEDPDPGWAQTLVREVATGMGGSRFAATRNTGCNSCAVRACCPVQDEGRHV</sequence>
<evidence type="ECO:0000256" key="15">
    <source>
        <dbReference type="PROSITE-ProRule" id="PRU00560"/>
    </source>
</evidence>
<dbReference type="GO" id="GO:0004386">
    <property type="term" value="F:helicase activity"/>
    <property type="evidence" value="ECO:0007669"/>
    <property type="project" value="UniProtKB-KW"/>
</dbReference>
<keyword evidence="2" id="KW-0540">Nuclease</keyword>
<evidence type="ECO:0000256" key="1">
    <source>
        <dbReference type="ARBA" id="ARBA00009922"/>
    </source>
</evidence>
<evidence type="ECO:0000256" key="5">
    <source>
        <dbReference type="ARBA" id="ARBA00022801"/>
    </source>
</evidence>
<keyword evidence="10" id="KW-0234">DNA repair</keyword>
<proteinExistence type="inferred from homology"/>
<dbReference type="Gene3D" id="3.90.320.10">
    <property type="match status" value="1"/>
</dbReference>
<dbReference type="PROSITE" id="PS51217">
    <property type="entry name" value="UVRD_HELICASE_CTER"/>
    <property type="match status" value="1"/>
</dbReference>
<comment type="catalytic activity">
    <reaction evidence="14">
        <text>ATP + H2O = ADP + phosphate + H(+)</text>
        <dbReference type="Rhea" id="RHEA:13065"/>
        <dbReference type="ChEBI" id="CHEBI:15377"/>
        <dbReference type="ChEBI" id="CHEBI:15378"/>
        <dbReference type="ChEBI" id="CHEBI:30616"/>
        <dbReference type="ChEBI" id="CHEBI:43474"/>
        <dbReference type="ChEBI" id="CHEBI:456216"/>
        <dbReference type="EC" id="5.6.2.4"/>
    </reaction>
</comment>
<dbReference type="Pfam" id="PF12705">
    <property type="entry name" value="PDDEXK_1"/>
    <property type="match status" value="1"/>
</dbReference>
<dbReference type="InterPro" id="IPR000212">
    <property type="entry name" value="DNA_helicase_UvrD/REP"/>
</dbReference>
<accession>A0ABR9HBX0</accession>
<evidence type="ECO:0000256" key="13">
    <source>
        <dbReference type="ARBA" id="ARBA00034808"/>
    </source>
</evidence>
<evidence type="ECO:0000256" key="3">
    <source>
        <dbReference type="ARBA" id="ARBA00022741"/>
    </source>
</evidence>
<dbReference type="Gene3D" id="3.40.50.300">
    <property type="entry name" value="P-loop containing nucleotide triphosphate hydrolases"/>
    <property type="match status" value="2"/>
</dbReference>
<evidence type="ECO:0000256" key="12">
    <source>
        <dbReference type="ARBA" id="ARBA00034617"/>
    </source>
</evidence>
<keyword evidence="8 15" id="KW-0067">ATP-binding</keyword>
<comment type="similarity">
    <text evidence="1">Belongs to the helicase family. UvrD subfamily.</text>
</comment>
<keyword evidence="3 15" id="KW-0547">Nucleotide-binding</keyword>
<keyword evidence="6 15" id="KW-0347">Helicase</keyword>